<reference evidence="1" key="2">
    <citation type="journal article" date="2015" name="Data Brief">
        <title>Shoot transcriptome of the giant reed, Arundo donax.</title>
        <authorList>
            <person name="Barrero R.A."/>
            <person name="Guerrero F.D."/>
            <person name="Moolhuijzen P."/>
            <person name="Goolsby J.A."/>
            <person name="Tidwell J."/>
            <person name="Bellgard S.E."/>
            <person name="Bellgard M.I."/>
        </authorList>
    </citation>
    <scope>NUCLEOTIDE SEQUENCE</scope>
    <source>
        <tissue evidence="1">Shoot tissue taken approximately 20 cm above the soil surface</tissue>
    </source>
</reference>
<sequence>MAEIPGIVDRLLKDEEHAPGVPKFTCLSFCLCVLELSEALRTKDSTVCAETPEGPAK</sequence>
<dbReference type="AlphaFoldDB" id="A0A0A9CXI0"/>
<name>A0A0A9CXI0_ARUDO</name>
<evidence type="ECO:0000313" key="1">
    <source>
        <dbReference type="EMBL" id="JAD79103.1"/>
    </source>
</evidence>
<dbReference type="EMBL" id="GBRH01218792">
    <property type="protein sequence ID" value="JAD79103.1"/>
    <property type="molecule type" value="Transcribed_RNA"/>
</dbReference>
<reference evidence="1" key="1">
    <citation type="submission" date="2014-09" db="EMBL/GenBank/DDBJ databases">
        <authorList>
            <person name="Magalhaes I.L.F."/>
            <person name="Oliveira U."/>
            <person name="Santos F.R."/>
            <person name="Vidigal T.H.D.A."/>
            <person name="Brescovit A.D."/>
            <person name="Santos A.J."/>
        </authorList>
    </citation>
    <scope>NUCLEOTIDE SEQUENCE</scope>
    <source>
        <tissue evidence="1">Shoot tissue taken approximately 20 cm above the soil surface</tissue>
    </source>
</reference>
<accession>A0A0A9CXI0</accession>
<organism evidence="1">
    <name type="scientific">Arundo donax</name>
    <name type="common">Giant reed</name>
    <name type="synonym">Donax arundinaceus</name>
    <dbReference type="NCBI Taxonomy" id="35708"/>
    <lineage>
        <taxon>Eukaryota</taxon>
        <taxon>Viridiplantae</taxon>
        <taxon>Streptophyta</taxon>
        <taxon>Embryophyta</taxon>
        <taxon>Tracheophyta</taxon>
        <taxon>Spermatophyta</taxon>
        <taxon>Magnoliopsida</taxon>
        <taxon>Liliopsida</taxon>
        <taxon>Poales</taxon>
        <taxon>Poaceae</taxon>
        <taxon>PACMAD clade</taxon>
        <taxon>Arundinoideae</taxon>
        <taxon>Arundineae</taxon>
        <taxon>Arundo</taxon>
    </lineage>
</organism>
<proteinExistence type="predicted"/>
<protein>
    <submittedName>
        <fullName evidence="1">Uncharacterized protein</fullName>
    </submittedName>
</protein>